<evidence type="ECO:0000256" key="1">
    <source>
        <dbReference type="SAM" id="Phobius"/>
    </source>
</evidence>
<evidence type="ECO:0000313" key="3">
    <source>
        <dbReference type="Proteomes" id="UP000284883"/>
    </source>
</evidence>
<feature type="transmembrane region" description="Helical" evidence="1">
    <location>
        <begin position="583"/>
        <end position="602"/>
    </location>
</feature>
<dbReference type="AlphaFoldDB" id="A0A413W8K6"/>
<feature type="transmembrane region" description="Helical" evidence="1">
    <location>
        <begin position="465"/>
        <end position="485"/>
    </location>
</feature>
<keyword evidence="1" id="KW-0472">Membrane</keyword>
<comment type="caution">
    <text evidence="2">The sequence shown here is derived from an EMBL/GenBank/DDBJ whole genome shotgun (WGS) entry which is preliminary data.</text>
</comment>
<gene>
    <name evidence="2" type="ORF">DW885_00190</name>
</gene>
<dbReference type="InterPro" id="IPR018674">
    <property type="entry name" value="DUF2142_membrane"/>
</dbReference>
<keyword evidence="1" id="KW-0812">Transmembrane</keyword>
<keyword evidence="1" id="KW-1133">Transmembrane helix</keyword>
<feature type="transmembrane region" description="Helical" evidence="1">
    <location>
        <begin position="193"/>
        <end position="216"/>
    </location>
</feature>
<feature type="transmembrane region" description="Helical" evidence="1">
    <location>
        <begin position="550"/>
        <end position="568"/>
    </location>
</feature>
<reference evidence="2 3" key="1">
    <citation type="submission" date="2018-08" db="EMBL/GenBank/DDBJ databases">
        <title>A genome reference for cultivated species of the human gut microbiota.</title>
        <authorList>
            <person name="Zou Y."/>
            <person name="Xue W."/>
            <person name="Luo G."/>
        </authorList>
    </citation>
    <scope>NUCLEOTIDE SEQUENCE [LARGE SCALE GENOMIC DNA]</scope>
    <source>
        <strain evidence="2 3">AM40-15AC</strain>
    </source>
</reference>
<feature type="transmembrane region" description="Helical" evidence="1">
    <location>
        <begin position="399"/>
        <end position="416"/>
    </location>
</feature>
<feature type="transmembrane region" description="Helical" evidence="1">
    <location>
        <begin position="428"/>
        <end position="453"/>
    </location>
</feature>
<sequence>MEEKGQKKNNKILILVTGILCIIFLISMFLTYKNEWSQAMQEPWAVYTYQDRMGERLYYKLNDDEIVSQDIKMASKQITGISLYMKYKNLDGLASIKVKLIDKNTKRILKMWNFSMENSMDGFVNFYFEKGCKVKQDKLYTIKIEASGIGNQVIELQRAGITKTSMTDGMEINEEKHNYAFAYRTLNGDCTSLKYIFCVFVLTIITTFIGVVICIMKNKKLQIIFIVAAMGLGVAYMFMISPFVVPDEASHFATCYAESSVLMGKEVCDENTGEVIADIDAADYLIREEIPTKNTYVRYIKGVCGKTENVIAKKTLLRTPLSMKNIGYIPQVIGISVARVFHMNSEQLLYMGRLFALIWYCFIMYWAIKLIPEWKMILWIIGLCPMTLQQVVSYNYDSVLLGITFFLVAYILFLKFDKDKITKRDIIIIGISVFGIASIKFVYLPLVGIALLIPKEKFDGMKKKCLISALICVIGVGGILITNLATMTHIVTTGADSGTTAIGNELTYFSMASFIHQPKEVIKVFYRTFEFSTSGYIESMLAAPLGWIDLGMPSLVILGLVVLLMLCWQKKNVNVKFNWKEKIWLIFIGIMIIFLVMLSLMIDCTYVGSRTILGIQGRYFLPILSVLLIATQTNKLTLQTNQIEKYEPIILIAIQAYAIWYVTMTVVCR</sequence>
<dbReference type="EMBL" id="QSGQ01000001">
    <property type="protein sequence ID" value="RHB42489.1"/>
    <property type="molecule type" value="Genomic_DNA"/>
</dbReference>
<dbReference type="Proteomes" id="UP000284883">
    <property type="component" value="Unassembled WGS sequence"/>
</dbReference>
<feature type="transmembrane region" description="Helical" evidence="1">
    <location>
        <begin position="12"/>
        <end position="32"/>
    </location>
</feature>
<dbReference type="Pfam" id="PF09913">
    <property type="entry name" value="DUF2142"/>
    <property type="match status" value="1"/>
</dbReference>
<protein>
    <submittedName>
        <fullName evidence="2">DUF2142 domain-containing protein</fullName>
    </submittedName>
</protein>
<dbReference type="RefSeq" id="WP_118000066.1">
    <property type="nucleotide sequence ID" value="NZ_QSGQ01000001.1"/>
</dbReference>
<feature type="transmembrane region" description="Helical" evidence="1">
    <location>
        <begin position="608"/>
        <end position="629"/>
    </location>
</feature>
<name>A0A413W8K6_9FIRM</name>
<accession>A0A413W8K6</accession>
<organism evidence="2 3">
    <name type="scientific">Dorea formicigenerans</name>
    <dbReference type="NCBI Taxonomy" id="39486"/>
    <lineage>
        <taxon>Bacteria</taxon>
        <taxon>Bacillati</taxon>
        <taxon>Bacillota</taxon>
        <taxon>Clostridia</taxon>
        <taxon>Lachnospirales</taxon>
        <taxon>Lachnospiraceae</taxon>
        <taxon>Dorea</taxon>
    </lineage>
</organism>
<feature type="transmembrane region" description="Helical" evidence="1">
    <location>
        <begin position="649"/>
        <end position="667"/>
    </location>
</feature>
<proteinExistence type="predicted"/>
<evidence type="ECO:0000313" key="2">
    <source>
        <dbReference type="EMBL" id="RHB42489.1"/>
    </source>
</evidence>
<feature type="transmembrane region" description="Helical" evidence="1">
    <location>
        <begin position="348"/>
        <end position="368"/>
    </location>
</feature>
<feature type="transmembrane region" description="Helical" evidence="1">
    <location>
        <begin position="223"/>
        <end position="244"/>
    </location>
</feature>